<dbReference type="Gene3D" id="3.10.10.10">
    <property type="entry name" value="HIV Type 1 Reverse Transcriptase, subunit A, domain 1"/>
    <property type="match status" value="1"/>
</dbReference>
<gene>
    <name evidence="1" type="ORF">PoB_006870600</name>
</gene>
<dbReference type="InterPro" id="IPR043502">
    <property type="entry name" value="DNA/RNA_pol_sf"/>
</dbReference>
<evidence type="ECO:0000313" key="2">
    <source>
        <dbReference type="Proteomes" id="UP000735302"/>
    </source>
</evidence>
<reference evidence="1 2" key="1">
    <citation type="journal article" date="2021" name="Elife">
        <title>Chloroplast acquisition without the gene transfer in kleptoplastic sea slugs, Plakobranchus ocellatus.</title>
        <authorList>
            <person name="Maeda T."/>
            <person name="Takahashi S."/>
            <person name="Yoshida T."/>
            <person name="Shimamura S."/>
            <person name="Takaki Y."/>
            <person name="Nagai Y."/>
            <person name="Toyoda A."/>
            <person name="Suzuki Y."/>
            <person name="Arimoto A."/>
            <person name="Ishii H."/>
            <person name="Satoh N."/>
            <person name="Nishiyama T."/>
            <person name="Hasebe M."/>
            <person name="Maruyama T."/>
            <person name="Minagawa J."/>
            <person name="Obokata J."/>
            <person name="Shigenobu S."/>
        </authorList>
    </citation>
    <scope>NUCLEOTIDE SEQUENCE [LARGE SCALE GENOMIC DNA]</scope>
</reference>
<sequence length="144" mass="15837">MIFHASLMKRYITRNTASTETSPGDGSVPAASLAVVEDDDNGSSCNDCGCIVLSELGGSGRKESVKDLKFGDDFSAEQQHELKSWHDVSIPFSTTALIRLYLRSIALRSPYTSPSVVVKKKDGFKCVGIEYRRLNKLTLFDPFP</sequence>
<proteinExistence type="predicted"/>
<dbReference type="SUPFAM" id="SSF56672">
    <property type="entry name" value="DNA/RNA polymerases"/>
    <property type="match status" value="1"/>
</dbReference>
<accession>A0AAV4DDL9</accession>
<organism evidence="1 2">
    <name type="scientific">Plakobranchus ocellatus</name>
    <dbReference type="NCBI Taxonomy" id="259542"/>
    <lineage>
        <taxon>Eukaryota</taxon>
        <taxon>Metazoa</taxon>
        <taxon>Spiralia</taxon>
        <taxon>Lophotrochozoa</taxon>
        <taxon>Mollusca</taxon>
        <taxon>Gastropoda</taxon>
        <taxon>Heterobranchia</taxon>
        <taxon>Euthyneura</taxon>
        <taxon>Panpulmonata</taxon>
        <taxon>Sacoglossa</taxon>
        <taxon>Placobranchoidea</taxon>
        <taxon>Plakobranchidae</taxon>
        <taxon>Plakobranchus</taxon>
    </lineage>
</organism>
<protein>
    <submittedName>
        <fullName evidence="1">Zinc finger protein</fullName>
    </submittedName>
</protein>
<dbReference type="AlphaFoldDB" id="A0AAV4DDL9"/>
<dbReference type="EMBL" id="BLXT01007760">
    <property type="protein sequence ID" value="GFO42201.1"/>
    <property type="molecule type" value="Genomic_DNA"/>
</dbReference>
<keyword evidence="2" id="KW-1185">Reference proteome</keyword>
<name>A0AAV4DDL9_9GAST</name>
<comment type="caution">
    <text evidence="1">The sequence shown here is derived from an EMBL/GenBank/DDBJ whole genome shotgun (WGS) entry which is preliminary data.</text>
</comment>
<dbReference type="Proteomes" id="UP000735302">
    <property type="component" value="Unassembled WGS sequence"/>
</dbReference>
<evidence type="ECO:0000313" key="1">
    <source>
        <dbReference type="EMBL" id="GFO42201.1"/>
    </source>
</evidence>